<dbReference type="PROSITE" id="PS00498">
    <property type="entry name" value="TYROSINASE_2"/>
    <property type="match status" value="1"/>
</dbReference>
<evidence type="ECO:0000259" key="3">
    <source>
        <dbReference type="PROSITE" id="PS00498"/>
    </source>
</evidence>
<dbReference type="Proteomes" id="UP000887540">
    <property type="component" value="Unplaced"/>
</dbReference>
<organism evidence="4 5">
    <name type="scientific">Acrobeloides nanus</name>
    <dbReference type="NCBI Taxonomy" id="290746"/>
    <lineage>
        <taxon>Eukaryota</taxon>
        <taxon>Metazoa</taxon>
        <taxon>Ecdysozoa</taxon>
        <taxon>Nematoda</taxon>
        <taxon>Chromadorea</taxon>
        <taxon>Rhabditida</taxon>
        <taxon>Tylenchina</taxon>
        <taxon>Cephalobomorpha</taxon>
        <taxon>Cephaloboidea</taxon>
        <taxon>Cephalobidae</taxon>
        <taxon>Acrobeloides</taxon>
    </lineage>
</organism>
<keyword evidence="4" id="KW-1185">Reference proteome</keyword>
<evidence type="ECO:0000256" key="2">
    <source>
        <dbReference type="ARBA" id="ARBA00023008"/>
    </source>
</evidence>
<accession>A0A914DXQ9</accession>
<evidence type="ECO:0000313" key="4">
    <source>
        <dbReference type="Proteomes" id="UP000887540"/>
    </source>
</evidence>
<proteinExistence type="predicted"/>
<dbReference type="WBParaSite" id="ACRNAN_scaffold4232.g11189.t1">
    <property type="protein sequence ID" value="ACRNAN_scaffold4232.g11189.t1"/>
    <property type="gene ID" value="ACRNAN_scaffold4232.g11189"/>
</dbReference>
<dbReference type="Pfam" id="PF00264">
    <property type="entry name" value="Tyrosinase"/>
    <property type="match status" value="1"/>
</dbReference>
<dbReference type="PANTHER" id="PTHR11474:SF126">
    <property type="entry name" value="TYROSINASE-LIKE PROTEIN TYR-1-RELATED"/>
    <property type="match status" value="1"/>
</dbReference>
<feature type="domain" description="Tyrosinase copper-binding" evidence="3">
    <location>
        <begin position="325"/>
        <end position="336"/>
    </location>
</feature>
<dbReference type="InterPro" id="IPR050316">
    <property type="entry name" value="Tyrosinase/Hemocyanin"/>
</dbReference>
<dbReference type="GO" id="GO:0046872">
    <property type="term" value="F:metal ion binding"/>
    <property type="evidence" value="ECO:0007669"/>
    <property type="project" value="UniProtKB-KW"/>
</dbReference>
<dbReference type="AlphaFoldDB" id="A0A914DXQ9"/>
<sequence>MKSNPSLLSATNAKLSEGPSIGQAGIGGPPPTDKLIGVDWQDHREPSSIVECQDFECLCNELQGIYRGANDCMLSNGQFLRKAIRKEYRTLTDDERTRFHNAINRLKMSKVYDHFHALHYHYSYNSGIHMGPVFAPWHREFIKRYEIALREIDPTIALPYWDTTMDQILPDPKDSIMWTADFMGSVDNNGYLNSGPFASWITLEVANKFVHTDSEIEEKKVPIKKLGNNRIRRNLGVPDGNRLIADLNITRILTNNNIYLIFGDEQFKILNGSCSSLNWLEGYDDTFWLDMTLESIHALVHQYVGGMDDNHELGDMAEFQTAVGDPVFFLLHGFIDFIFEMWRQTHQYTDQLYEYEPRPRCDVKNCGSKYLFCDNSKNQKHCGVKIKIVMTAEMNALNGLAKEVV</sequence>
<evidence type="ECO:0000256" key="1">
    <source>
        <dbReference type="ARBA" id="ARBA00022723"/>
    </source>
</evidence>
<dbReference type="SUPFAM" id="SSF48056">
    <property type="entry name" value="Di-copper centre-containing domain"/>
    <property type="match status" value="1"/>
</dbReference>
<dbReference type="PRINTS" id="PR00092">
    <property type="entry name" value="TYROSINASE"/>
</dbReference>
<reference evidence="5" key="1">
    <citation type="submission" date="2022-11" db="UniProtKB">
        <authorList>
            <consortium name="WormBaseParasite"/>
        </authorList>
    </citation>
    <scope>IDENTIFICATION</scope>
</reference>
<name>A0A914DXQ9_9BILA</name>
<dbReference type="GO" id="GO:0016491">
    <property type="term" value="F:oxidoreductase activity"/>
    <property type="evidence" value="ECO:0007669"/>
    <property type="project" value="InterPro"/>
</dbReference>
<dbReference type="InterPro" id="IPR002227">
    <property type="entry name" value="Tyrosinase_Cu-bd"/>
</dbReference>
<dbReference type="Gene3D" id="1.10.1280.10">
    <property type="entry name" value="Di-copper center containing domain from catechol oxidase"/>
    <property type="match status" value="1"/>
</dbReference>
<keyword evidence="1" id="KW-0479">Metal-binding</keyword>
<evidence type="ECO:0000313" key="5">
    <source>
        <dbReference type="WBParaSite" id="ACRNAN_scaffold4232.g11189.t1"/>
    </source>
</evidence>
<protein>
    <submittedName>
        <fullName evidence="5">Tyrosinase copper-binding domain-containing protein</fullName>
    </submittedName>
</protein>
<dbReference type="PANTHER" id="PTHR11474">
    <property type="entry name" value="TYROSINASE FAMILY MEMBER"/>
    <property type="match status" value="1"/>
</dbReference>
<keyword evidence="2" id="KW-0186">Copper</keyword>
<dbReference type="InterPro" id="IPR008922">
    <property type="entry name" value="Di-copper_centre_dom_sf"/>
</dbReference>